<accession>A0A5B8UDI7</accession>
<feature type="compositionally biased region" description="Basic residues" evidence="1">
    <location>
        <begin position="88"/>
        <end position="101"/>
    </location>
</feature>
<feature type="compositionally biased region" description="Basic residues" evidence="1">
    <location>
        <begin position="146"/>
        <end position="160"/>
    </location>
</feature>
<dbReference type="InterPro" id="IPR012312">
    <property type="entry name" value="Hemerythrin-like"/>
</dbReference>
<organism evidence="3 4">
    <name type="scientific">Baekduia soli</name>
    <dbReference type="NCBI Taxonomy" id="496014"/>
    <lineage>
        <taxon>Bacteria</taxon>
        <taxon>Bacillati</taxon>
        <taxon>Actinomycetota</taxon>
        <taxon>Thermoleophilia</taxon>
        <taxon>Solirubrobacterales</taxon>
        <taxon>Baekduiaceae</taxon>
        <taxon>Baekduia</taxon>
    </lineage>
</organism>
<evidence type="ECO:0000256" key="1">
    <source>
        <dbReference type="SAM" id="MobiDB-lite"/>
    </source>
</evidence>
<feature type="compositionally biased region" description="Gly residues" evidence="1">
    <location>
        <begin position="241"/>
        <end position="254"/>
    </location>
</feature>
<dbReference type="AlphaFoldDB" id="A0A5B8UDI7"/>
<proteinExistence type="predicted"/>
<feature type="compositionally biased region" description="Gly residues" evidence="1">
    <location>
        <begin position="161"/>
        <end position="179"/>
    </location>
</feature>
<feature type="compositionally biased region" description="Basic and acidic residues" evidence="1">
    <location>
        <begin position="78"/>
        <end position="87"/>
    </location>
</feature>
<dbReference type="Pfam" id="PF01814">
    <property type="entry name" value="Hemerythrin"/>
    <property type="match status" value="1"/>
</dbReference>
<dbReference type="OrthoDB" id="9793254at2"/>
<protein>
    <submittedName>
        <fullName evidence="3">Hemerythrin domain-containing protein</fullName>
    </submittedName>
</protein>
<reference evidence="3 4" key="1">
    <citation type="journal article" date="2018" name="J. Microbiol.">
        <title>Baekduia soli gen. nov., sp. nov., a novel bacterium isolated from the soil of Baekdu Mountain and proposal of a novel family name, Baekduiaceae fam. nov.</title>
        <authorList>
            <person name="An D.S."/>
            <person name="Siddiqi M.Z."/>
            <person name="Kim K.H."/>
            <person name="Yu H.S."/>
            <person name="Im W.T."/>
        </authorList>
    </citation>
    <scope>NUCLEOTIDE SEQUENCE [LARGE SCALE GENOMIC DNA]</scope>
    <source>
        <strain evidence="3 4">BR7-21</strain>
    </source>
</reference>
<evidence type="ECO:0000313" key="3">
    <source>
        <dbReference type="EMBL" id="QEC50751.1"/>
    </source>
</evidence>
<name>A0A5B8UDI7_9ACTN</name>
<gene>
    <name evidence="3" type="ORF">FSW04_12270</name>
</gene>
<dbReference type="KEGG" id="bsol:FSW04_12270"/>
<feature type="domain" description="Hemerythrin-like" evidence="2">
    <location>
        <begin position="287"/>
        <end position="400"/>
    </location>
</feature>
<sequence length="421" mass="44967">MGCALVPGVRRLSGSGRPARRRDGPGCGLAVRIIAGSPSRAQRGRLDGNRHRRDPAHVLSLADADPASAPRPPGAHLRAVDGRSRDAGRRRRLRRRRRHARGLAGARPGRRPAVRESVRLLAQRAGRAGTPGPAHRAGAGLPGHRDPRRARGGRRARGRGTLRGGGAIVGGHPAVGGMGRPHRGRVAAAPACRPRARPRPPACHRRASADRRPSAPHGCFGDGDRAGARGSCRRARRGHGGPDPRGPGGRGPGRPGRDASDPGPRIEPTAAIAGQDALAMKRHPALAELSRDHHHALVVARDLRRATAVQTAAAARAFLTFWTTEGRDHFRVEEEILLPMYAVHGAPDHPAIVQMLIDHMLIRRDAELVARGASAPELRRLGETLAAHVRLEERRVFPLVEATLSNSELDALAGRLAEVTR</sequence>
<feature type="compositionally biased region" description="Low complexity" evidence="1">
    <location>
        <begin position="59"/>
        <end position="68"/>
    </location>
</feature>
<dbReference type="EMBL" id="CP042430">
    <property type="protein sequence ID" value="QEC50751.1"/>
    <property type="molecule type" value="Genomic_DNA"/>
</dbReference>
<keyword evidence="4" id="KW-1185">Reference proteome</keyword>
<dbReference type="Proteomes" id="UP000321805">
    <property type="component" value="Chromosome"/>
</dbReference>
<feature type="region of interest" description="Disordered" evidence="1">
    <location>
        <begin position="12"/>
        <end position="268"/>
    </location>
</feature>
<evidence type="ECO:0000259" key="2">
    <source>
        <dbReference type="Pfam" id="PF01814"/>
    </source>
</evidence>
<feature type="compositionally biased region" description="Basic residues" evidence="1">
    <location>
        <begin position="194"/>
        <end position="206"/>
    </location>
</feature>
<dbReference type="Gene3D" id="1.20.120.520">
    <property type="entry name" value="nmb1532 protein domain like"/>
    <property type="match status" value="1"/>
</dbReference>
<evidence type="ECO:0000313" key="4">
    <source>
        <dbReference type="Proteomes" id="UP000321805"/>
    </source>
</evidence>